<keyword evidence="2" id="KW-0378">Hydrolase</keyword>
<dbReference type="AlphaFoldDB" id="A0AAD4IJ13"/>
<proteinExistence type="inferred from homology"/>
<evidence type="ECO:0000256" key="2">
    <source>
        <dbReference type="ARBA" id="ARBA00022801"/>
    </source>
</evidence>
<comment type="caution">
    <text evidence="4">The sequence shown here is derived from an EMBL/GenBank/DDBJ whole genome shotgun (WGS) entry which is preliminary data.</text>
</comment>
<dbReference type="GO" id="GO:0016787">
    <property type="term" value="F:hydrolase activity"/>
    <property type="evidence" value="ECO:0007669"/>
    <property type="project" value="UniProtKB-KW"/>
</dbReference>
<keyword evidence="5" id="KW-1185">Reference proteome</keyword>
<dbReference type="Pfam" id="PF00144">
    <property type="entry name" value="Beta-lactamase"/>
    <property type="match status" value="1"/>
</dbReference>
<dbReference type="PANTHER" id="PTHR43283">
    <property type="entry name" value="BETA-LACTAMASE-RELATED"/>
    <property type="match status" value="1"/>
</dbReference>
<evidence type="ECO:0000259" key="3">
    <source>
        <dbReference type="Pfam" id="PF00144"/>
    </source>
</evidence>
<dbReference type="Gene3D" id="3.40.710.10">
    <property type="entry name" value="DD-peptidase/beta-lactamase superfamily"/>
    <property type="match status" value="1"/>
</dbReference>
<dbReference type="SUPFAM" id="SSF56601">
    <property type="entry name" value="beta-lactamase/transpeptidase-like"/>
    <property type="match status" value="1"/>
</dbReference>
<sequence length="330" mass="36320">MADFETAIQDAVAVQEIPGCALAATSRDESFTYNKAFGRTSMDISRAKPFDLDTMMWVASCTKLMTSICAMQLVESGKITLDEPVYRVVPELENFKVLTGFTDEGAPIEEKHKAPITLRNLLTHSSGLVYEAMGHPLATAYLKYHKKRPSSSGKLLERFNFPLMFEPGSSWTYGPGIDYAGLVVERISGLTLEDYMKKNLWVPLGITDITFFPSTRPDLAARMADMSERTETGKANNAMGGIPKHILKDYGLGGVINMSDGPDGSKAGTMRWGGYPNLIWWVDRKSGFCGIYGGQVVPPGDATCAALTRKWEEGVYGLHEKHRQKGGLKI</sequence>
<dbReference type="Proteomes" id="UP001199106">
    <property type="component" value="Unassembled WGS sequence"/>
</dbReference>
<dbReference type="PANTHER" id="PTHR43283:SF17">
    <property type="entry name" value="(LOVD), PUTATIVE (AFU_ORTHOLOGUE AFUA_5G00920)-RELATED"/>
    <property type="match status" value="1"/>
</dbReference>
<gene>
    <name evidence="4" type="ORF">G6011_00972</name>
</gene>
<accession>A0AAD4IJ13</accession>
<evidence type="ECO:0000313" key="4">
    <source>
        <dbReference type="EMBL" id="KAG9195851.1"/>
    </source>
</evidence>
<evidence type="ECO:0000313" key="5">
    <source>
        <dbReference type="Proteomes" id="UP001199106"/>
    </source>
</evidence>
<organism evidence="4 5">
    <name type="scientific">Alternaria panax</name>
    <dbReference type="NCBI Taxonomy" id="48097"/>
    <lineage>
        <taxon>Eukaryota</taxon>
        <taxon>Fungi</taxon>
        <taxon>Dikarya</taxon>
        <taxon>Ascomycota</taxon>
        <taxon>Pezizomycotina</taxon>
        <taxon>Dothideomycetes</taxon>
        <taxon>Pleosporomycetidae</taxon>
        <taxon>Pleosporales</taxon>
        <taxon>Pleosporineae</taxon>
        <taxon>Pleosporaceae</taxon>
        <taxon>Alternaria</taxon>
        <taxon>Alternaria sect. Panax</taxon>
    </lineage>
</organism>
<evidence type="ECO:0000256" key="1">
    <source>
        <dbReference type="ARBA" id="ARBA00009009"/>
    </source>
</evidence>
<feature type="domain" description="Beta-lactamase-related" evidence="3">
    <location>
        <begin position="5"/>
        <end position="223"/>
    </location>
</feature>
<reference evidence="4" key="1">
    <citation type="submission" date="2021-07" db="EMBL/GenBank/DDBJ databases">
        <title>Genome Resource of American Ginseng Black Spot Pathogen Alternaria panax.</title>
        <authorList>
            <person name="Qiu C."/>
            <person name="Wang W."/>
            <person name="Liu Z."/>
        </authorList>
    </citation>
    <scope>NUCLEOTIDE SEQUENCE</scope>
    <source>
        <strain evidence="4">BNCC115425</strain>
    </source>
</reference>
<name>A0AAD4IJ13_9PLEO</name>
<comment type="similarity">
    <text evidence="1">Belongs to the class-A beta-lactamase family.</text>
</comment>
<dbReference type="EMBL" id="JAANER010000001">
    <property type="protein sequence ID" value="KAG9195851.1"/>
    <property type="molecule type" value="Genomic_DNA"/>
</dbReference>
<dbReference type="InterPro" id="IPR012338">
    <property type="entry name" value="Beta-lactam/transpept-like"/>
</dbReference>
<protein>
    <recommendedName>
        <fullName evidence="3">Beta-lactamase-related domain-containing protein</fullName>
    </recommendedName>
</protein>
<dbReference type="InterPro" id="IPR001466">
    <property type="entry name" value="Beta-lactam-related"/>
</dbReference>
<dbReference type="InterPro" id="IPR050789">
    <property type="entry name" value="Diverse_Enzym_Activities"/>
</dbReference>